<accession>A0A8C5M3B4</accession>
<protein>
    <submittedName>
        <fullName evidence="2">Uncharacterized protein</fullName>
    </submittedName>
</protein>
<evidence type="ECO:0000256" key="1">
    <source>
        <dbReference type="ARBA" id="ARBA00023157"/>
    </source>
</evidence>
<dbReference type="GO" id="GO:0005509">
    <property type="term" value="F:calcium ion binding"/>
    <property type="evidence" value="ECO:0007669"/>
    <property type="project" value="InterPro"/>
</dbReference>
<dbReference type="AlphaFoldDB" id="A0A8C5M3B4"/>
<keyword evidence="3" id="KW-1185">Reference proteome</keyword>
<dbReference type="SUPFAM" id="SSF57184">
    <property type="entry name" value="Growth factor receptor domain"/>
    <property type="match status" value="1"/>
</dbReference>
<sequence length="271" mass="29306">MVAKTCSDCDVANNAICEQKPEGYVVCSCPAGSIGNGHKCTKMVYCSGYNCCPKGYVWDQAGKKCVDINECNIPTQNMCSPSSTCQNMKGVYLCNNINKAPCTSAACPDNLDCLTINGNAKCADPCTNYLPLNGDARLFTINSTGKFLTDRNNVGWYRYTGNIAVSMKEGRVGALKCGSLEPYSLGGPHPAIGEGVKMVPLLINGLNGYSAGPSIPVKACPEGFYVYKLTGMLKFDVYCTGECEFFVRHSKGEFFVRHSKGEFFVRHSKGE</sequence>
<name>A0A8C5M3B4_9ANUR</name>
<dbReference type="Ensembl" id="ENSLLET00000007524.1">
    <property type="protein sequence ID" value="ENSLLEP00000007226.1"/>
    <property type="gene ID" value="ENSLLEG00000004575.1"/>
</dbReference>
<dbReference type="OrthoDB" id="2015116at2759"/>
<reference evidence="2" key="1">
    <citation type="submission" date="2025-08" db="UniProtKB">
        <authorList>
            <consortium name="Ensembl"/>
        </authorList>
    </citation>
    <scope>IDENTIFICATION</scope>
</reference>
<reference evidence="2" key="2">
    <citation type="submission" date="2025-09" db="UniProtKB">
        <authorList>
            <consortium name="Ensembl"/>
        </authorList>
    </citation>
    <scope>IDENTIFICATION</scope>
</reference>
<proteinExistence type="predicted"/>
<evidence type="ECO:0000313" key="2">
    <source>
        <dbReference type="Ensembl" id="ENSLLEP00000007226.1"/>
    </source>
</evidence>
<keyword evidence="1" id="KW-1015">Disulfide bond</keyword>
<organism evidence="2 3">
    <name type="scientific">Leptobrachium leishanense</name>
    <name type="common">Leishan spiny toad</name>
    <dbReference type="NCBI Taxonomy" id="445787"/>
    <lineage>
        <taxon>Eukaryota</taxon>
        <taxon>Metazoa</taxon>
        <taxon>Chordata</taxon>
        <taxon>Craniata</taxon>
        <taxon>Vertebrata</taxon>
        <taxon>Euteleostomi</taxon>
        <taxon>Amphibia</taxon>
        <taxon>Batrachia</taxon>
        <taxon>Anura</taxon>
        <taxon>Pelobatoidea</taxon>
        <taxon>Megophryidae</taxon>
        <taxon>Leptobrachium</taxon>
    </lineage>
</organism>
<dbReference type="Proteomes" id="UP000694569">
    <property type="component" value="Unplaced"/>
</dbReference>
<dbReference type="Gene3D" id="2.10.25.10">
    <property type="entry name" value="Laminin"/>
    <property type="match status" value="1"/>
</dbReference>
<dbReference type="PROSITE" id="PS01187">
    <property type="entry name" value="EGF_CA"/>
    <property type="match status" value="1"/>
</dbReference>
<evidence type="ECO:0000313" key="3">
    <source>
        <dbReference type="Proteomes" id="UP000694569"/>
    </source>
</evidence>
<dbReference type="InterPro" id="IPR018097">
    <property type="entry name" value="EGF_Ca-bd_CS"/>
</dbReference>
<dbReference type="GeneTree" id="ENSGT01000000220929"/>
<dbReference type="InterPro" id="IPR009030">
    <property type="entry name" value="Growth_fac_rcpt_cys_sf"/>
</dbReference>